<dbReference type="PANTHER" id="PTHR20941:SF1">
    <property type="entry name" value="FOLIC ACID SYNTHESIS PROTEIN FOL1"/>
    <property type="match status" value="1"/>
</dbReference>
<dbReference type="Pfam" id="PF00809">
    <property type="entry name" value="Pterin_bind"/>
    <property type="match status" value="1"/>
</dbReference>
<dbReference type="Gene3D" id="3.20.20.20">
    <property type="entry name" value="Dihydropteroate synthase-like"/>
    <property type="match status" value="1"/>
</dbReference>
<name>A0A1X7CA65_9BACT</name>
<comment type="function">
    <text evidence="9">Catalyzes the condensation of para-aminobenzoate (pABA) with 6-hydroxymethyl-7,8-dihydropterin diphosphate (DHPt-PP) to form 7,8-dihydropteroate (H2Pte), the immediate precursor of folate derivatives.</text>
</comment>
<evidence type="ECO:0000256" key="8">
    <source>
        <dbReference type="ARBA" id="ARBA00022909"/>
    </source>
</evidence>
<protein>
    <recommendedName>
        <fullName evidence="4 9">Dihydropteroate synthase</fullName>
        <shortName evidence="9">DHPS</shortName>
        <ecNumber evidence="4 9">2.5.1.15</ecNumber>
    </recommendedName>
    <alternativeName>
        <fullName evidence="9">Dihydropteroate pyrophosphorylase</fullName>
    </alternativeName>
</protein>
<evidence type="ECO:0000259" key="10">
    <source>
        <dbReference type="PROSITE" id="PS50972"/>
    </source>
</evidence>
<dbReference type="InterPro" id="IPR006390">
    <property type="entry name" value="DHP_synth_dom"/>
</dbReference>
<dbReference type="UniPathway" id="UPA00077">
    <property type="reaction ID" value="UER00156"/>
</dbReference>
<dbReference type="InterPro" id="IPR045031">
    <property type="entry name" value="DHP_synth-like"/>
</dbReference>
<reference evidence="12" key="1">
    <citation type="submission" date="2017-04" db="EMBL/GenBank/DDBJ databases">
        <authorList>
            <person name="Varghese N."/>
            <person name="Submissions S."/>
        </authorList>
    </citation>
    <scope>NUCLEOTIDE SEQUENCE [LARGE SCALE GENOMIC DNA]</scope>
    <source>
        <strain evidence="12">K3S</strain>
    </source>
</reference>
<dbReference type="GO" id="GO:0005829">
    <property type="term" value="C:cytosol"/>
    <property type="evidence" value="ECO:0007669"/>
    <property type="project" value="TreeGrafter"/>
</dbReference>
<dbReference type="NCBIfam" id="TIGR01496">
    <property type="entry name" value="DHPS"/>
    <property type="match status" value="1"/>
</dbReference>
<organism evidence="11 12">
    <name type="scientific">Desulfovibrio gilichinskyi</name>
    <dbReference type="NCBI Taxonomy" id="1519643"/>
    <lineage>
        <taxon>Bacteria</taxon>
        <taxon>Pseudomonadati</taxon>
        <taxon>Thermodesulfobacteriota</taxon>
        <taxon>Desulfovibrionia</taxon>
        <taxon>Desulfovibrionales</taxon>
        <taxon>Desulfovibrionaceae</taxon>
        <taxon>Desulfovibrio</taxon>
    </lineage>
</organism>
<dbReference type="RefSeq" id="WP_085097971.1">
    <property type="nucleotide sequence ID" value="NZ_FWZU01000001.1"/>
</dbReference>
<evidence type="ECO:0000256" key="5">
    <source>
        <dbReference type="ARBA" id="ARBA00022679"/>
    </source>
</evidence>
<dbReference type="EC" id="2.5.1.15" evidence="4 9"/>
<keyword evidence="12" id="KW-1185">Reference proteome</keyword>
<comment type="pathway">
    <text evidence="3 9">Cofactor biosynthesis; tetrahydrofolate biosynthesis; 7,8-dihydrofolate from 2-amino-4-hydroxy-6-hydroxymethyl-7,8-dihydropteridine diphosphate and 4-aminobenzoate: step 1/2.</text>
</comment>
<proteinExistence type="inferred from homology"/>
<dbReference type="PROSITE" id="PS00792">
    <property type="entry name" value="DHPS_1"/>
    <property type="match status" value="1"/>
</dbReference>
<comment type="catalytic activity">
    <reaction evidence="1">
        <text>(7,8-dihydropterin-6-yl)methyl diphosphate + 4-aminobenzoate = 7,8-dihydropteroate + diphosphate</text>
        <dbReference type="Rhea" id="RHEA:19949"/>
        <dbReference type="ChEBI" id="CHEBI:17836"/>
        <dbReference type="ChEBI" id="CHEBI:17839"/>
        <dbReference type="ChEBI" id="CHEBI:33019"/>
        <dbReference type="ChEBI" id="CHEBI:72950"/>
        <dbReference type="EC" id="2.5.1.15"/>
    </reaction>
</comment>
<evidence type="ECO:0000256" key="3">
    <source>
        <dbReference type="ARBA" id="ARBA00004763"/>
    </source>
</evidence>
<accession>A0A1X7CA65</accession>
<sequence>MNRTYTWTIEGGRVLGPAPFFIAGIVNVTPDSFYDGGKNYDHQNAIANGRMLAAKGADILDVGGESTRPFSEPVSVEDELNRVIPVIKELARDYIVSVDTVKSQVALAAIEAGASIINDVSAFSFDPALLEIVADRKPGYVLMHSQGTPEKMQLSPQYDDVMEDLLSFFKKSLEKLLKAGLPEQNIVIDPGIGFGKTLEHNFEILKNIDQLMNLGFPVYMGLSNKSLWGKLLGLESDKRQNATQAATAVLAARGVPIHRVHEVELTCQTLKVVKAITEGR</sequence>
<dbReference type="GO" id="GO:0046872">
    <property type="term" value="F:metal ion binding"/>
    <property type="evidence" value="ECO:0007669"/>
    <property type="project" value="UniProtKB-KW"/>
</dbReference>
<dbReference type="PROSITE" id="PS00793">
    <property type="entry name" value="DHPS_2"/>
    <property type="match status" value="1"/>
</dbReference>
<keyword evidence="8 9" id="KW-0289">Folate biosynthesis</keyword>
<evidence type="ECO:0000256" key="6">
    <source>
        <dbReference type="ARBA" id="ARBA00022723"/>
    </source>
</evidence>
<feature type="domain" description="Pterin-binding" evidence="10">
    <location>
        <begin position="20"/>
        <end position="271"/>
    </location>
</feature>
<dbReference type="EMBL" id="FWZU01000001">
    <property type="protein sequence ID" value="SME92836.1"/>
    <property type="molecule type" value="Genomic_DNA"/>
</dbReference>
<gene>
    <name evidence="11" type="ORF">SAMN06295933_0571</name>
</gene>
<dbReference type="GO" id="GO:0046656">
    <property type="term" value="P:folic acid biosynthetic process"/>
    <property type="evidence" value="ECO:0007669"/>
    <property type="project" value="UniProtKB-KW"/>
</dbReference>
<dbReference type="PANTHER" id="PTHR20941">
    <property type="entry name" value="FOLATE SYNTHESIS PROTEINS"/>
    <property type="match status" value="1"/>
</dbReference>
<dbReference type="OrthoDB" id="9811744at2"/>
<comment type="cofactor">
    <cofactor evidence="2 9">
        <name>Mg(2+)</name>
        <dbReference type="ChEBI" id="CHEBI:18420"/>
    </cofactor>
</comment>
<dbReference type="Proteomes" id="UP000192906">
    <property type="component" value="Unassembled WGS sequence"/>
</dbReference>
<dbReference type="CDD" id="cd00739">
    <property type="entry name" value="DHPS"/>
    <property type="match status" value="1"/>
</dbReference>
<dbReference type="InterPro" id="IPR000489">
    <property type="entry name" value="Pterin-binding_dom"/>
</dbReference>
<evidence type="ECO:0000256" key="2">
    <source>
        <dbReference type="ARBA" id="ARBA00001946"/>
    </source>
</evidence>
<comment type="similarity">
    <text evidence="9">Belongs to the DHPS family.</text>
</comment>
<evidence type="ECO:0000256" key="4">
    <source>
        <dbReference type="ARBA" id="ARBA00012458"/>
    </source>
</evidence>
<dbReference type="GO" id="GO:0004156">
    <property type="term" value="F:dihydropteroate synthase activity"/>
    <property type="evidence" value="ECO:0007669"/>
    <property type="project" value="UniProtKB-EC"/>
</dbReference>
<keyword evidence="7 9" id="KW-0460">Magnesium</keyword>
<keyword evidence="5 9" id="KW-0808">Transferase</keyword>
<keyword evidence="6 9" id="KW-0479">Metal-binding</keyword>
<evidence type="ECO:0000313" key="11">
    <source>
        <dbReference type="EMBL" id="SME92836.1"/>
    </source>
</evidence>
<evidence type="ECO:0000256" key="7">
    <source>
        <dbReference type="ARBA" id="ARBA00022842"/>
    </source>
</evidence>
<dbReference type="GO" id="GO:0046654">
    <property type="term" value="P:tetrahydrofolate biosynthetic process"/>
    <property type="evidence" value="ECO:0007669"/>
    <property type="project" value="UniProtKB-UniPathway"/>
</dbReference>
<dbReference type="SUPFAM" id="SSF51717">
    <property type="entry name" value="Dihydropteroate synthetase-like"/>
    <property type="match status" value="1"/>
</dbReference>
<dbReference type="InterPro" id="IPR011005">
    <property type="entry name" value="Dihydropteroate_synth-like_sf"/>
</dbReference>
<dbReference type="AlphaFoldDB" id="A0A1X7CA65"/>
<evidence type="ECO:0000256" key="1">
    <source>
        <dbReference type="ARBA" id="ARBA00000012"/>
    </source>
</evidence>
<dbReference type="PROSITE" id="PS50972">
    <property type="entry name" value="PTERIN_BINDING"/>
    <property type="match status" value="1"/>
</dbReference>
<evidence type="ECO:0000256" key="9">
    <source>
        <dbReference type="RuleBase" id="RU361205"/>
    </source>
</evidence>
<evidence type="ECO:0000313" key="12">
    <source>
        <dbReference type="Proteomes" id="UP000192906"/>
    </source>
</evidence>
<dbReference type="STRING" id="1519643.SAMN06295933_0571"/>